<keyword evidence="8" id="KW-0449">Lipoprotein</keyword>
<evidence type="ECO:0000259" key="12">
    <source>
        <dbReference type="Pfam" id="PF01529"/>
    </source>
</evidence>
<gene>
    <name evidence="13" type="ORF">CVIRNUC_010073</name>
</gene>
<dbReference type="EMBL" id="CAUYUE010000015">
    <property type="protein sequence ID" value="CAK0786859.1"/>
    <property type="molecule type" value="Genomic_DNA"/>
</dbReference>
<dbReference type="Proteomes" id="UP001314263">
    <property type="component" value="Unassembled WGS sequence"/>
</dbReference>
<dbReference type="PROSITE" id="PS50216">
    <property type="entry name" value="DHHC"/>
    <property type="match status" value="1"/>
</dbReference>
<dbReference type="PANTHER" id="PTHR22883">
    <property type="entry name" value="ZINC FINGER DHHC DOMAIN CONTAINING PROTEIN"/>
    <property type="match status" value="1"/>
</dbReference>
<dbReference type="PANTHER" id="PTHR22883:SF301">
    <property type="entry name" value="PALMITOYLTRANSFERASE ZDHHC12"/>
    <property type="match status" value="1"/>
</dbReference>
<name>A0AAV1ILM6_9CHLO</name>
<keyword evidence="3 10" id="KW-0808">Transferase</keyword>
<comment type="domain">
    <text evidence="10">The DHHC domain is required for palmitoyltransferase activity.</text>
</comment>
<dbReference type="GO" id="GO:0005783">
    <property type="term" value="C:endoplasmic reticulum"/>
    <property type="evidence" value="ECO:0007669"/>
    <property type="project" value="TreeGrafter"/>
</dbReference>
<feature type="transmembrane region" description="Helical" evidence="10">
    <location>
        <begin position="344"/>
        <end position="365"/>
    </location>
</feature>
<dbReference type="InterPro" id="IPR039859">
    <property type="entry name" value="PFA4/ZDH16/20/ERF2-like"/>
</dbReference>
<evidence type="ECO:0000256" key="5">
    <source>
        <dbReference type="ARBA" id="ARBA00022989"/>
    </source>
</evidence>
<keyword evidence="7" id="KW-0564">Palmitate</keyword>
<dbReference type="GO" id="GO:0006612">
    <property type="term" value="P:protein targeting to membrane"/>
    <property type="evidence" value="ECO:0007669"/>
    <property type="project" value="TreeGrafter"/>
</dbReference>
<comment type="subcellular location">
    <subcellularLocation>
        <location evidence="1">Endomembrane system</location>
        <topology evidence="1">Multi-pass membrane protein</topology>
    </subcellularLocation>
</comment>
<keyword evidence="14" id="KW-1185">Reference proteome</keyword>
<dbReference type="Pfam" id="PF01529">
    <property type="entry name" value="DHHC"/>
    <property type="match status" value="1"/>
</dbReference>
<organism evidence="13 14">
    <name type="scientific">Coccomyxa viridis</name>
    <dbReference type="NCBI Taxonomy" id="1274662"/>
    <lineage>
        <taxon>Eukaryota</taxon>
        <taxon>Viridiplantae</taxon>
        <taxon>Chlorophyta</taxon>
        <taxon>core chlorophytes</taxon>
        <taxon>Trebouxiophyceae</taxon>
        <taxon>Trebouxiophyceae incertae sedis</taxon>
        <taxon>Coccomyxaceae</taxon>
        <taxon>Coccomyxa</taxon>
    </lineage>
</organism>
<feature type="transmembrane region" description="Helical" evidence="10">
    <location>
        <begin position="32"/>
        <end position="52"/>
    </location>
</feature>
<evidence type="ECO:0000313" key="13">
    <source>
        <dbReference type="EMBL" id="CAK0786859.1"/>
    </source>
</evidence>
<feature type="transmembrane region" description="Helical" evidence="10">
    <location>
        <begin position="385"/>
        <end position="413"/>
    </location>
</feature>
<evidence type="ECO:0000256" key="4">
    <source>
        <dbReference type="ARBA" id="ARBA00022692"/>
    </source>
</evidence>
<comment type="caution">
    <text evidence="13">The sequence shown here is derived from an EMBL/GenBank/DDBJ whole genome shotgun (WGS) entry which is preliminary data.</text>
</comment>
<evidence type="ECO:0000256" key="10">
    <source>
        <dbReference type="RuleBase" id="RU079119"/>
    </source>
</evidence>
<keyword evidence="9 10" id="KW-0012">Acyltransferase</keyword>
<comment type="similarity">
    <text evidence="2 10">Belongs to the DHHC palmitoyltransferase family.</text>
</comment>
<reference evidence="13 14" key="1">
    <citation type="submission" date="2023-10" db="EMBL/GenBank/DDBJ databases">
        <authorList>
            <person name="Maclean D."/>
            <person name="Macfadyen A."/>
        </authorList>
    </citation>
    <scope>NUCLEOTIDE SEQUENCE [LARGE SCALE GENOMIC DNA]</scope>
</reference>
<accession>A0AAV1ILM6</accession>
<feature type="transmembrane region" description="Helical" evidence="10">
    <location>
        <begin position="64"/>
        <end position="88"/>
    </location>
</feature>
<evidence type="ECO:0000256" key="9">
    <source>
        <dbReference type="ARBA" id="ARBA00023315"/>
    </source>
</evidence>
<dbReference type="AlphaFoldDB" id="A0AAV1ILM6"/>
<comment type="catalytic activity">
    <reaction evidence="10">
        <text>L-cysteinyl-[protein] + hexadecanoyl-CoA = S-hexadecanoyl-L-cysteinyl-[protein] + CoA</text>
        <dbReference type="Rhea" id="RHEA:36683"/>
        <dbReference type="Rhea" id="RHEA-COMP:10131"/>
        <dbReference type="Rhea" id="RHEA-COMP:11032"/>
        <dbReference type="ChEBI" id="CHEBI:29950"/>
        <dbReference type="ChEBI" id="CHEBI:57287"/>
        <dbReference type="ChEBI" id="CHEBI:57379"/>
        <dbReference type="ChEBI" id="CHEBI:74151"/>
        <dbReference type="EC" id="2.3.1.225"/>
    </reaction>
</comment>
<protein>
    <recommendedName>
        <fullName evidence="10">S-acyltransferase</fullName>
        <ecNumber evidence="10">2.3.1.225</ecNumber>
    </recommendedName>
    <alternativeName>
        <fullName evidence="10">Palmitoyltransferase</fullName>
    </alternativeName>
</protein>
<evidence type="ECO:0000256" key="7">
    <source>
        <dbReference type="ARBA" id="ARBA00023139"/>
    </source>
</evidence>
<keyword evidence="6 10" id="KW-0472">Membrane</keyword>
<evidence type="ECO:0000256" key="1">
    <source>
        <dbReference type="ARBA" id="ARBA00004127"/>
    </source>
</evidence>
<evidence type="ECO:0000256" key="8">
    <source>
        <dbReference type="ARBA" id="ARBA00023288"/>
    </source>
</evidence>
<sequence>MNMQTPSSMHEANETAHTAHKEQVQVTVIARVAYLLLHIFILSTVFRCNAAVQDSWLSSSSVYIGGFTAAVLLGIALYIALTFMHPGYIATGTMQHMRVQQDAMDTMAALHEVTKGSVMEEEAAVHVAPTDRLHTSPRPAFDFESLLQGPSQLPDLIRQPIALERPQIRHEAPVAMPGQDALGESSLLHHLSELQEGLSGTDGHFDDKSAPQPQEGRAPKQAWHISQGPGLLGGTGTSCGKSHACTELKADVSHGRYSEDSSASELIGAVHASMHEEDSAAQEPLRTRSSAWWETPGMPGRPCERCGAFQRLRAHHCTACERCVDTHDHHCLWLGTCIGARNQAMYLCFLAVEAVACAWSADGMLPCLTDPHPLLPWHTVFGLDWRVVAALVALGLLLPYLTCLLAFQLYLAATAQTARECLRRHQIPYLMHVNERVKPFSRGCIANLWEYCSWRRERHWELPSTEELLQRHSRSMTARFVC</sequence>
<feature type="domain" description="Palmitoyltransferase DHHC" evidence="12">
    <location>
        <begin position="301"/>
        <end position="422"/>
    </location>
</feature>
<evidence type="ECO:0000256" key="6">
    <source>
        <dbReference type="ARBA" id="ARBA00023136"/>
    </source>
</evidence>
<dbReference type="InterPro" id="IPR001594">
    <property type="entry name" value="Palmitoyltrfase_DHHC"/>
</dbReference>
<feature type="region of interest" description="Disordered" evidence="11">
    <location>
        <begin position="197"/>
        <end position="231"/>
    </location>
</feature>
<dbReference type="GO" id="GO:0019706">
    <property type="term" value="F:protein-cysteine S-palmitoyltransferase activity"/>
    <property type="evidence" value="ECO:0007669"/>
    <property type="project" value="UniProtKB-EC"/>
</dbReference>
<dbReference type="GO" id="GO:0005794">
    <property type="term" value="C:Golgi apparatus"/>
    <property type="evidence" value="ECO:0007669"/>
    <property type="project" value="TreeGrafter"/>
</dbReference>
<evidence type="ECO:0000256" key="11">
    <source>
        <dbReference type="SAM" id="MobiDB-lite"/>
    </source>
</evidence>
<evidence type="ECO:0000256" key="3">
    <source>
        <dbReference type="ARBA" id="ARBA00022679"/>
    </source>
</evidence>
<dbReference type="EC" id="2.3.1.225" evidence="10"/>
<evidence type="ECO:0000256" key="2">
    <source>
        <dbReference type="ARBA" id="ARBA00008574"/>
    </source>
</evidence>
<keyword evidence="5 10" id="KW-1133">Transmembrane helix</keyword>
<evidence type="ECO:0000313" key="14">
    <source>
        <dbReference type="Proteomes" id="UP001314263"/>
    </source>
</evidence>
<keyword evidence="4 10" id="KW-0812">Transmembrane</keyword>
<proteinExistence type="inferred from homology"/>